<reference evidence="2" key="1">
    <citation type="submission" date="2021-02" db="EMBL/GenBank/DDBJ databases">
        <authorList>
            <person name="Han P."/>
        </authorList>
    </citation>
    <scope>NUCLEOTIDE SEQUENCE</scope>
    <source>
        <strain evidence="2">Candidatus Nitrosotenuis uzonensis 5A</strain>
    </source>
</reference>
<proteinExistence type="predicted"/>
<organism evidence="2 3">
    <name type="scientific">Candidatus Nitrosotenuis uzonensis</name>
    <dbReference type="NCBI Taxonomy" id="1407055"/>
    <lineage>
        <taxon>Archaea</taxon>
        <taxon>Nitrososphaerota</taxon>
        <taxon>Candidatus Nitrosotenuis</taxon>
    </lineage>
</organism>
<dbReference type="EMBL" id="CAJNAQ010000005">
    <property type="protein sequence ID" value="CAE6500229.1"/>
    <property type="molecule type" value="Genomic_DNA"/>
</dbReference>
<evidence type="ECO:0000313" key="3">
    <source>
        <dbReference type="Proteomes" id="UP000655759"/>
    </source>
</evidence>
<evidence type="ECO:0000256" key="1">
    <source>
        <dbReference type="SAM" id="Phobius"/>
    </source>
</evidence>
<accession>A0A812F3F4</accession>
<comment type="caution">
    <text evidence="2">The sequence shown here is derived from an EMBL/GenBank/DDBJ whole genome shotgun (WGS) entry which is preliminary data.</text>
</comment>
<dbReference type="Proteomes" id="UP000655759">
    <property type="component" value="Unassembled WGS sequence"/>
</dbReference>
<keyword evidence="1" id="KW-1133">Transmembrane helix</keyword>
<feature type="transmembrane region" description="Helical" evidence="1">
    <location>
        <begin position="6"/>
        <end position="26"/>
    </location>
</feature>
<evidence type="ECO:0000313" key="2">
    <source>
        <dbReference type="EMBL" id="CAE6500229.1"/>
    </source>
</evidence>
<gene>
    <name evidence="2" type="ORF">NUZ5A_50992</name>
</gene>
<dbReference type="RefSeq" id="WP_205100249.1">
    <property type="nucleotide sequence ID" value="NZ_CAJNAQ010000005.1"/>
</dbReference>
<sequence length="260" mass="29702">MRARYIIIITLITAVISYYIGTAFLLQPQAINKQSFYIRLQSDWNSHPGNIIYEVTNVWTKTDELAPLDPQTRLTLSKQANVDQVRSVHNKSYIMVHHGNTNCHDMWEPHYARFGADTIRHQVEYVLGIQKSLDPNKNQYVPLKGKIGDQEHASQIRSGYSQFIPICTQNELTSFDYSVKINDESVGFDVYFVPSIEQQKNFDEGNGLFEHYTNGQCEGKNYVRFSGTCNNVGKSAGLLIAVPDSLTLPLTKIEVWLYEK</sequence>
<keyword evidence="1" id="KW-0812">Transmembrane</keyword>
<keyword evidence="1" id="KW-0472">Membrane</keyword>
<dbReference type="AlphaFoldDB" id="A0A812F3F4"/>
<protein>
    <submittedName>
        <fullName evidence="2">Uncharacterized protein</fullName>
    </submittedName>
</protein>
<name>A0A812F3F4_9ARCH</name>